<sequence>MTVWGLMKESGSNASIDFEFIAGMVVKWYWVLLIPVTISVFVGIYLIYTSQRFYEARTVILVQPQKLPTDVVRNIIAEDINTRVSTLSQRIKSRTNLEKIIDEFHLFSSHESKDMYMEDKIDTLRRRISFKVTNGRNRNADSFAVTYKGTDPVRVTKITQSLASYIIDENLKLRETQVLGTNSFLEDELETMRKKLVKTETGLKEYRERYMGGLPEQLNSNLRILASLNERLPHARNEVRATKLQLDAVRQKLSLASGTGGPAAAVTDQGKSELERLKEELNVRLKRYTKRHPDVRRLKASIAALEEQPAEEAGPLQEAPKPRAASLLDRQRREILAELAVSEKELTQLKAQIAIYKKRVEDTPRREQELLSLQRDYENIRGAYHSLLGRQLEAQIAVNMEKKQKGEQFRIIDPARVPEKPVEPDMKKIVLFVLAAGLGLGCGVVGLLEFMFQTFRGRRAVESATSVPVIATIPNMEGSGGVRALLWKRVVPISGGAMAFSLIGVFLCLAYLKG</sequence>
<keyword evidence="2" id="KW-1003">Cell membrane</keyword>
<dbReference type="EMBL" id="FMUX01000002">
    <property type="protein sequence ID" value="SCX94972.1"/>
    <property type="molecule type" value="Genomic_DNA"/>
</dbReference>
<name>A0A1G5BXP4_9BACT</name>
<keyword evidence="6" id="KW-0175">Coiled coil</keyword>
<feature type="transmembrane region" description="Helical" evidence="7">
    <location>
        <begin position="429"/>
        <end position="452"/>
    </location>
</feature>
<dbReference type="PANTHER" id="PTHR32309:SF13">
    <property type="entry name" value="FERRIC ENTEROBACTIN TRANSPORT PROTEIN FEPE"/>
    <property type="match status" value="1"/>
</dbReference>
<dbReference type="GO" id="GO:0004713">
    <property type="term" value="F:protein tyrosine kinase activity"/>
    <property type="evidence" value="ECO:0007669"/>
    <property type="project" value="TreeGrafter"/>
</dbReference>
<evidence type="ECO:0000313" key="10">
    <source>
        <dbReference type="EMBL" id="SCX94972.1"/>
    </source>
</evidence>
<dbReference type="Pfam" id="PF02706">
    <property type="entry name" value="Wzz"/>
    <property type="match status" value="1"/>
</dbReference>
<reference evidence="10 11" key="1">
    <citation type="submission" date="2016-10" db="EMBL/GenBank/DDBJ databases">
        <authorList>
            <person name="de Groot N.N."/>
        </authorList>
    </citation>
    <scope>NUCLEOTIDE SEQUENCE [LARGE SCALE GENOMIC DNA]</scope>
    <source>
        <strain evidence="10 11">AA1</strain>
    </source>
</reference>
<proteinExistence type="predicted"/>
<feature type="domain" description="Polysaccharide chain length determinant N-terminal" evidence="8">
    <location>
        <begin position="16"/>
        <end position="103"/>
    </location>
</feature>
<dbReference type="Pfam" id="PF13807">
    <property type="entry name" value="GNVR"/>
    <property type="match status" value="1"/>
</dbReference>
<dbReference type="OrthoDB" id="9795292at2"/>
<dbReference type="InterPro" id="IPR003856">
    <property type="entry name" value="LPS_length_determ_N"/>
</dbReference>
<evidence type="ECO:0000259" key="8">
    <source>
        <dbReference type="Pfam" id="PF02706"/>
    </source>
</evidence>
<evidence type="ECO:0000256" key="7">
    <source>
        <dbReference type="SAM" id="Phobius"/>
    </source>
</evidence>
<dbReference type="PANTHER" id="PTHR32309">
    <property type="entry name" value="TYROSINE-PROTEIN KINASE"/>
    <property type="match status" value="1"/>
</dbReference>
<keyword evidence="4 7" id="KW-1133">Transmembrane helix</keyword>
<feature type="transmembrane region" description="Helical" evidence="7">
    <location>
        <begin position="490"/>
        <end position="512"/>
    </location>
</feature>
<dbReference type="Proteomes" id="UP000198870">
    <property type="component" value="Unassembled WGS sequence"/>
</dbReference>
<feature type="transmembrane region" description="Helical" evidence="7">
    <location>
        <begin position="28"/>
        <end position="48"/>
    </location>
</feature>
<dbReference type="InterPro" id="IPR032807">
    <property type="entry name" value="GNVR"/>
</dbReference>
<evidence type="ECO:0000256" key="4">
    <source>
        <dbReference type="ARBA" id="ARBA00022989"/>
    </source>
</evidence>
<dbReference type="GO" id="GO:0005886">
    <property type="term" value="C:plasma membrane"/>
    <property type="evidence" value="ECO:0007669"/>
    <property type="project" value="UniProtKB-SubCell"/>
</dbReference>
<comment type="subcellular location">
    <subcellularLocation>
        <location evidence="1">Cell membrane</location>
        <topology evidence="1">Multi-pass membrane protein</topology>
    </subcellularLocation>
</comment>
<feature type="coiled-coil region" evidence="6">
    <location>
        <begin position="189"/>
        <end position="245"/>
    </location>
</feature>
<dbReference type="AlphaFoldDB" id="A0A1G5BXP4"/>
<evidence type="ECO:0000256" key="6">
    <source>
        <dbReference type="SAM" id="Coils"/>
    </source>
</evidence>
<evidence type="ECO:0000256" key="3">
    <source>
        <dbReference type="ARBA" id="ARBA00022692"/>
    </source>
</evidence>
<accession>A0A1G5BXP4</accession>
<feature type="domain" description="Tyrosine-protein kinase G-rich" evidence="9">
    <location>
        <begin position="367"/>
        <end position="445"/>
    </location>
</feature>
<keyword evidence="5 7" id="KW-0472">Membrane</keyword>
<dbReference type="STRING" id="419481.SAMN05216233_102256"/>
<keyword evidence="11" id="KW-1185">Reference proteome</keyword>
<evidence type="ECO:0000313" key="11">
    <source>
        <dbReference type="Proteomes" id="UP000198870"/>
    </source>
</evidence>
<dbReference type="InterPro" id="IPR050445">
    <property type="entry name" value="Bact_polysacc_biosynth/exp"/>
</dbReference>
<evidence type="ECO:0000256" key="1">
    <source>
        <dbReference type="ARBA" id="ARBA00004651"/>
    </source>
</evidence>
<feature type="coiled-coil region" evidence="6">
    <location>
        <begin position="332"/>
        <end position="359"/>
    </location>
</feature>
<evidence type="ECO:0000259" key="9">
    <source>
        <dbReference type="Pfam" id="PF13807"/>
    </source>
</evidence>
<protein>
    <submittedName>
        <fullName evidence="10">Polysaccharide chain length determinant protein, PEP-CTERM locus subfamily</fullName>
    </submittedName>
</protein>
<evidence type="ECO:0000256" key="5">
    <source>
        <dbReference type="ARBA" id="ARBA00023136"/>
    </source>
</evidence>
<keyword evidence="3 7" id="KW-0812">Transmembrane</keyword>
<organism evidence="10 11">
    <name type="scientific">Desulfoluna spongiiphila</name>
    <dbReference type="NCBI Taxonomy" id="419481"/>
    <lineage>
        <taxon>Bacteria</taxon>
        <taxon>Pseudomonadati</taxon>
        <taxon>Thermodesulfobacteriota</taxon>
        <taxon>Desulfobacteria</taxon>
        <taxon>Desulfobacterales</taxon>
        <taxon>Desulfolunaceae</taxon>
        <taxon>Desulfoluna</taxon>
    </lineage>
</organism>
<evidence type="ECO:0000256" key="2">
    <source>
        <dbReference type="ARBA" id="ARBA00022475"/>
    </source>
</evidence>
<gene>
    <name evidence="10" type="ORF">SAMN05216233_102256</name>
</gene>